<evidence type="ECO:0000259" key="1">
    <source>
        <dbReference type="Pfam" id="PF08401"/>
    </source>
</evidence>
<evidence type="ECO:0000313" key="4">
    <source>
        <dbReference type="Proteomes" id="UP000292423"/>
    </source>
</evidence>
<accession>A0A4Q7YI05</accession>
<dbReference type="RefSeq" id="WP_130415687.1">
    <property type="nucleotide sequence ID" value="NZ_SHKX01000017.1"/>
</dbReference>
<dbReference type="AlphaFoldDB" id="A0A4Q7YI05"/>
<comment type="caution">
    <text evidence="3">The sequence shown here is derived from an EMBL/GenBank/DDBJ whole genome shotgun (WGS) entry which is preliminary data.</text>
</comment>
<gene>
    <name evidence="3" type="ORF">EV700_3214</name>
</gene>
<proteinExistence type="predicted"/>
<sequence>MDKQDIQRVVTDRIIQAIEKGGMAAWIKPWADIAAMDRGIPYNFLTGNEYRGINVLILALGACENGFRHNAWLTYKQAQQLGGQVRKGSRSQLCVFFKVEEKRQLNESTGEEDIKVFCPRIPFYLFNVDQVDGLDLSAMEKPAVTSADFRSSAISTLVNRQCEQTQLTFRHSGNHACYSPGLDLIRMPEGDFRTGDNYAATLAHELIHATGHVRRLDRHAKIDSMFPQDSRASYAFEELVAELGSAFLCAEHGIVGEHLQHETYIDSWLHSLKRDKTLIFKAAKLASDAHHFVARIPEPSVTLPLAVAA</sequence>
<evidence type="ECO:0000313" key="3">
    <source>
        <dbReference type="EMBL" id="RZU36748.1"/>
    </source>
</evidence>
<dbReference type="Pfam" id="PF08401">
    <property type="entry name" value="ArdcN"/>
    <property type="match status" value="1"/>
</dbReference>
<dbReference type="EMBL" id="SHKX01000017">
    <property type="protein sequence ID" value="RZU36748.1"/>
    <property type="molecule type" value="Genomic_DNA"/>
</dbReference>
<evidence type="ECO:0000259" key="2">
    <source>
        <dbReference type="Pfam" id="PF18818"/>
    </source>
</evidence>
<keyword evidence="4" id="KW-1185">Reference proteome</keyword>
<dbReference type="Pfam" id="PF18818">
    <property type="entry name" value="MPTase-PolyVal"/>
    <property type="match status" value="1"/>
</dbReference>
<protein>
    <submittedName>
        <fullName evidence="3">Antirestriction protein ArdC</fullName>
    </submittedName>
</protein>
<dbReference type="InterPro" id="IPR017113">
    <property type="entry name" value="Antirestriction_ArdC"/>
</dbReference>
<dbReference type="OrthoDB" id="9792687at2"/>
<feature type="domain" description="N-terminal" evidence="1">
    <location>
        <begin position="5"/>
        <end position="113"/>
    </location>
</feature>
<dbReference type="InterPro" id="IPR041459">
    <property type="entry name" value="MPTase-PolyVal"/>
</dbReference>
<dbReference type="PIRSF" id="PIRSF037112">
    <property type="entry name" value="Antirestriction_ArdC"/>
    <property type="match status" value="1"/>
</dbReference>
<reference evidence="3 4" key="1">
    <citation type="submission" date="2019-02" db="EMBL/GenBank/DDBJ databases">
        <title>Genomic Encyclopedia of Type Strains, Phase IV (KMG-IV): sequencing the most valuable type-strain genomes for metagenomic binning, comparative biology and taxonomic classification.</title>
        <authorList>
            <person name="Goeker M."/>
        </authorList>
    </citation>
    <scope>NUCLEOTIDE SEQUENCE [LARGE SCALE GENOMIC DNA]</scope>
    <source>
        <strain evidence="3 4">DSM 105135</strain>
    </source>
</reference>
<organism evidence="3 4">
    <name type="scientific">Fluviicoccus keumensis</name>
    <dbReference type="NCBI Taxonomy" id="1435465"/>
    <lineage>
        <taxon>Bacteria</taxon>
        <taxon>Pseudomonadati</taxon>
        <taxon>Pseudomonadota</taxon>
        <taxon>Gammaproteobacteria</taxon>
        <taxon>Moraxellales</taxon>
        <taxon>Moraxellaceae</taxon>
        <taxon>Fluviicoccus</taxon>
    </lineage>
</organism>
<dbReference type="Proteomes" id="UP000292423">
    <property type="component" value="Unassembled WGS sequence"/>
</dbReference>
<dbReference type="InterPro" id="IPR013610">
    <property type="entry name" value="ArdC_N"/>
</dbReference>
<name>A0A4Q7YI05_9GAMM</name>
<feature type="domain" description="Polyvalent protein metallopeptidase" evidence="2">
    <location>
        <begin position="160"/>
        <end position="284"/>
    </location>
</feature>
<dbReference type="GO" id="GO:0003697">
    <property type="term" value="F:single-stranded DNA binding"/>
    <property type="evidence" value="ECO:0007669"/>
    <property type="project" value="InterPro"/>
</dbReference>